<dbReference type="PANTHER" id="PTHR35391">
    <property type="entry name" value="C2H2-TYPE DOMAIN-CONTAINING PROTEIN-RELATED"/>
    <property type="match status" value="1"/>
</dbReference>
<feature type="compositionally biased region" description="Basic and acidic residues" evidence="1">
    <location>
        <begin position="622"/>
        <end position="643"/>
    </location>
</feature>
<feature type="compositionally biased region" description="Acidic residues" evidence="1">
    <location>
        <begin position="142"/>
        <end position="154"/>
    </location>
</feature>
<feature type="region of interest" description="Disordered" evidence="1">
    <location>
        <begin position="134"/>
        <end position="163"/>
    </location>
</feature>
<dbReference type="AlphaFoldDB" id="A0A8K0WSJ0"/>
<feature type="region of interest" description="Disordered" evidence="1">
    <location>
        <begin position="617"/>
        <end position="649"/>
    </location>
</feature>
<dbReference type="OrthoDB" id="20872at2759"/>
<proteinExistence type="predicted"/>
<feature type="compositionally biased region" description="Polar residues" evidence="1">
    <location>
        <begin position="317"/>
        <end position="326"/>
    </location>
</feature>
<dbReference type="PROSITE" id="PS00028">
    <property type="entry name" value="ZINC_FINGER_C2H2_1"/>
    <property type="match status" value="1"/>
</dbReference>
<evidence type="ECO:0000259" key="2">
    <source>
        <dbReference type="PROSITE" id="PS00028"/>
    </source>
</evidence>
<dbReference type="Proteomes" id="UP000813444">
    <property type="component" value="Unassembled WGS sequence"/>
</dbReference>
<evidence type="ECO:0000256" key="1">
    <source>
        <dbReference type="SAM" id="MobiDB-lite"/>
    </source>
</evidence>
<protein>
    <recommendedName>
        <fullName evidence="2">C2H2-type domain-containing protein</fullName>
    </recommendedName>
</protein>
<dbReference type="EMBL" id="JAGPNK010000004">
    <property type="protein sequence ID" value="KAH7322441.1"/>
    <property type="molecule type" value="Genomic_DNA"/>
</dbReference>
<dbReference type="SMART" id="SM00355">
    <property type="entry name" value="ZnF_C2H2"/>
    <property type="match status" value="4"/>
</dbReference>
<name>A0A8K0WSJ0_9HYPO</name>
<dbReference type="InterPro" id="IPR013087">
    <property type="entry name" value="Znf_C2H2_type"/>
</dbReference>
<feature type="region of interest" description="Disordered" evidence="1">
    <location>
        <begin position="311"/>
        <end position="333"/>
    </location>
</feature>
<accession>A0A8K0WSJ0</accession>
<evidence type="ECO:0000313" key="3">
    <source>
        <dbReference type="EMBL" id="KAH7322441.1"/>
    </source>
</evidence>
<comment type="caution">
    <text evidence="3">The sequence shown here is derived from an EMBL/GenBank/DDBJ whole genome shotgun (WGS) entry which is preliminary data.</text>
</comment>
<evidence type="ECO:0000313" key="4">
    <source>
        <dbReference type="Proteomes" id="UP000813444"/>
    </source>
</evidence>
<gene>
    <name evidence="3" type="ORF">B0I35DRAFT_425813</name>
</gene>
<feature type="domain" description="C2H2-type" evidence="2">
    <location>
        <begin position="497"/>
        <end position="517"/>
    </location>
</feature>
<sequence length="649" mass="74178">MVVYPVIDDYQAAPLNANLTWLSPPIPSMEPPQQELQALGRTVADTFVRLVEAPWADDQNMGIPSKRRIEAEEERFRLWAFTLGLFQTAHASLDYRVRDASFIKASLGDLLAELQDHLQNLLDIAIGTRLPLERDKERQASDAEDASSSSDDETSLASSSSSGSIESFQEADFRLSSITTRLDSLYQLATRIRSPRNRQQRPTKDLYKHVPEDQRAEYIQNQEHIEVSLVAYIQRQQLGEWFKDEQLQELGFGRDELIEQYASASHWLIVRAGMANARRKQQFMYWKKHAQLLGRNVTEETPAVRKTPVGTVAPLQPTASPSQTSKPAPAKSMATSVTKIDLEVIGPEDTRSVISRHSCMSAVASPQGEGLAWPPAPSQFHGHKYFPCPYCGILCPEKYLSSDGWRVHQIHDLQPYHCTYEDCSDPDRLYGVKQDWIDHENQHRRVWHCHSHKAEFETRPDYLLHLQELHPQDKWEDYTPEMIAGVAGASAKPHRDCPFCPTTFSNVATMQKHVRYHLERLALYALPDIREDMEDELAPEMSSDSKQVVENWGRQDSIANDFDEERQAFLAEFAMDDTGHNEPTKGGTLLSKAHIQSIEPHSPRTWLDTYLRSQYRTLSEPEETKKPDSQHQRTRAKADERGQTRLRSR</sequence>
<keyword evidence="4" id="KW-1185">Reference proteome</keyword>
<reference evidence="3" key="1">
    <citation type="journal article" date="2021" name="Nat. Commun.">
        <title>Genetic determinants of endophytism in the Arabidopsis root mycobiome.</title>
        <authorList>
            <person name="Mesny F."/>
            <person name="Miyauchi S."/>
            <person name="Thiergart T."/>
            <person name="Pickel B."/>
            <person name="Atanasova L."/>
            <person name="Karlsson M."/>
            <person name="Huettel B."/>
            <person name="Barry K.W."/>
            <person name="Haridas S."/>
            <person name="Chen C."/>
            <person name="Bauer D."/>
            <person name="Andreopoulos W."/>
            <person name="Pangilinan J."/>
            <person name="LaButti K."/>
            <person name="Riley R."/>
            <person name="Lipzen A."/>
            <person name="Clum A."/>
            <person name="Drula E."/>
            <person name="Henrissat B."/>
            <person name="Kohler A."/>
            <person name="Grigoriev I.V."/>
            <person name="Martin F.M."/>
            <person name="Hacquard S."/>
        </authorList>
    </citation>
    <scope>NUCLEOTIDE SEQUENCE</scope>
    <source>
        <strain evidence="3">MPI-CAGE-CH-0235</strain>
    </source>
</reference>
<organism evidence="3 4">
    <name type="scientific">Stachybotrys elegans</name>
    <dbReference type="NCBI Taxonomy" id="80388"/>
    <lineage>
        <taxon>Eukaryota</taxon>
        <taxon>Fungi</taxon>
        <taxon>Dikarya</taxon>
        <taxon>Ascomycota</taxon>
        <taxon>Pezizomycotina</taxon>
        <taxon>Sordariomycetes</taxon>
        <taxon>Hypocreomycetidae</taxon>
        <taxon>Hypocreales</taxon>
        <taxon>Stachybotryaceae</taxon>
        <taxon>Stachybotrys</taxon>
    </lineage>
</organism>
<dbReference type="PANTHER" id="PTHR35391:SF7">
    <property type="entry name" value="C2H2-TYPE DOMAIN-CONTAINING PROTEIN"/>
    <property type="match status" value="1"/>
</dbReference>